<protein>
    <submittedName>
        <fullName evidence="2">Uncharacterized protein</fullName>
    </submittedName>
</protein>
<feature type="transmembrane region" description="Helical" evidence="1">
    <location>
        <begin position="81"/>
        <end position="104"/>
    </location>
</feature>
<feature type="transmembrane region" description="Helical" evidence="1">
    <location>
        <begin position="185"/>
        <end position="205"/>
    </location>
</feature>
<evidence type="ECO:0000256" key="1">
    <source>
        <dbReference type="SAM" id="Phobius"/>
    </source>
</evidence>
<dbReference type="RefSeq" id="WP_052019596.1">
    <property type="nucleotide sequence ID" value="NZ_BAUW01000018.1"/>
</dbReference>
<comment type="caution">
    <text evidence="2">The sequence shown here is derived from an EMBL/GenBank/DDBJ whole genome shotgun (WGS) entry which is preliminary data.</text>
</comment>
<dbReference type="eggNOG" id="ENOG502ZB4Y">
    <property type="taxonomic scope" value="Bacteria"/>
</dbReference>
<evidence type="ECO:0000313" key="2">
    <source>
        <dbReference type="EMBL" id="GAE45188.1"/>
    </source>
</evidence>
<keyword evidence="1" id="KW-0812">Transmembrane</keyword>
<accession>W4RMS8</accession>
<keyword evidence="1" id="KW-0472">Membrane</keyword>
<dbReference type="Proteomes" id="UP000018949">
    <property type="component" value="Unassembled WGS sequence"/>
</dbReference>
<keyword evidence="3" id="KW-1185">Reference proteome</keyword>
<sequence length="226" mass="26280">MIQLKTDFLTELGRHLGKHPDKEQILAEYDSHITEMLEEFNGSERDESDISTDLYARLGSPEEIADSWREELSTTPMKTQWVFILANLVFFAGGTILTLVHNLFDFPFIDLAWKSLTSIPAVIILLYLFFWALLGYEIGKGFGHKGRRLMKKTFILSILPNIILMNLTLFKLIPHDWFQPLLSPIFIIICILFTALLYPICWIGYRWGKKGFHLIFLVYYIDILCI</sequence>
<evidence type="ECO:0000313" key="3">
    <source>
        <dbReference type="Proteomes" id="UP000018949"/>
    </source>
</evidence>
<gene>
    <name evidence="2" type="ORF">JCM21738_1964</name>
</gene>
<dbReference type="EMBL" id="BAUW01000018">
    <property type="protein sequence ID" value="GAE45188.1"/>
    <property type="molecule type" value="Genomic_DNA"/>
</dbReference>
<feature type="transmembrane region" description="Helical" evidence="1">
    <location>
        <begin position="116"/>
        <end position="134"/>
    </location>
</feature>
<organism evidence="2 3">
    <name type="scientific">Mesobacillus boroniphilus JCM 21738</name>
    <dbReference type="NCBI Taxonomy" id="1294265"/>
    <lineage>
        <taxon>Bacteria</taxon>
        <taxon>Bacillati</taxon>
        <taxon>Bacillota</taxon>
        <taxon>Bacilli</taxon>
        <taxon>Bacillales</taxon>
        <taxon>Bacillaceae</taxon>
        <taxon>Mesobacillus</taxon>
    </lineage>
</organism>
<reference evidence="2 3" key="1">
    <citation type="submission" date="2013-12" db="EMBL/GenBank/DDBJ databases">
        <title>NBRP : Genome information of microbial organism related human and environment.</title>
        <authorList>
            <person name="Hattori M."/>
            <person name="Oshima K."/>
            <person name="Inaba H."/>
            <person name="Suda W."/>
            <person name="Sakamoto M."/>
            <person name="Iino T."/>
            <person name="Kitahara M."/>
            <person name="Oshida Y."/>
            <person name="Iida T."/>
            <person name="Kudo T."/>
            <person name="Itoh T."/>
            <person name="Ahmed I."/>
            <person name="Ohkuma M."/>
        </authorList>
    </citation>
    <scope>NUCLEOTIDE SEQUENCE [LARGE SCALE GENOMIC DNA]</scope>
    <source>
        <strain evidence="2 3">JCM 21738</strain>
    </source>
</reference>
<dbReference type="AlphaFoldDB" id="W4RMS8"/>
<proteinExistence type="predicted"/>
<dbReference type="Pfam" id="PF22564">
    <property type="entry name" value="HAAS"/>
    <property type="match status" value="1"/>
</dbReference>
<name>W4RMS8_9BACI</name>
<keyword evidence="1" id="KW-1133">Transmembrane helix</keyword>
<feature type="transmembrane region" description="Helical" evidence="1">
    <location>
        <begin position="154"/>
        <end position="173"/>
    </location>
</feature>